<reference evidence="1" key="1">
    <citation type="journal article" date="2023" name="G3 (Bethesda)">
        <title>A reference genome for the long-term kleptoplast-retaining sea slug Elysia crispata morphotype clarki.</title>
        <authorList>
            <person name="Eastman K.E."/>
            <person name="Pendleton A.L."/>
            <person name="Shaikh M.A."/>
            <person name="Suttiyut T."/>
            <person name="Ogas R."/>
            <person name="Tomko P."/>
            <person name="Gavelis G."/>
            <person name="Widhalm J.R."/>
            <person name="Wisecaver J.H."/>
        </authorList>
    </citation>
    <scope>NUCLEOTIDE SEQUENCE</scope>
    <source>
        <strain evidence="1">ECLA1</strain>
    </source>
</reference>
<keyword evidence="2" id="KW-1185">Reference proteome</keyword>
<name>A0AAE1AQC0_9GAST</name>
<dbReference type="AlphaFoldDB" id="A0AAE1AQC0"/>
<protein>
    <submittedName>
        <fullName evidence="1">Uncharacterized protein</fullName>
    </submittedName>
</protein>
<sequence length="88" mass="9775">METARGKKIIMVKIKVGQIGLDVQSLSTDRNGRGSLFRGLHGVVLEPSKFAANAKQNPVQTANTRVKRYVGQARTPELRFRDRGNARI</sequence>
<dbReference type="Proteomes" id="UP001283361">
    <property type="component" value="Unassembled WGS sequence"/>
</dbReference>
<dbReference type="EMBL" id="JAWDGP010001428">
    <property type="protein sequence ID" value="KAK3791869.1"/>
    <property type="molecule type" value="Genomic_DNA"/>
</dbReference>
<comment type="caution">
    <text evidence="1">The sequence shown here is derived from an EMBL/GenBank/DDBJ whole genome shotgun (WGS) entry which is preliminary data.</text>
</comment>
<accession>A0AAE1AQC0</accession>
<gene>
    <name evidence="1" type="ORF">RRG08_026772</name>
</gene>
<evidence type="ECO:0000313" key="2">
    <source>
        <dbReference type="Proteomes" id="UP001283361"/>
    </source>
</evidence>
<proteinExistence type="predicted"/>
<evidence type="ECO:0000313" key="1">
    <source>
        <dbReference type="EMBL" id="KAK3791869.1"/>
    </source>
</evidence>
<organism evidence="1 2">
    <name type="scientific">Elysia crispata</name>
    <name type="common">lettuce slug</name>
    <dbReference type="NCBI Taxonomy" id="231223"/>
    <lineage>
        <taxon>Eukaryota</taxon>
        <taxon>Metazoa</taxon>
        <taxon>Spiralia</taxon>
        <taxon>Lophotrochozoa</taxon>
        <taxon>Mollusca</taxon>
        <taxon>Gastropoda</taxon>
        <taxon>Heterobranchia</taxon>
        <taxon>Euthyneura</taxon>
        <taxon>Panpulmonata</taxon>
        <taxon>Sacoglossa</taxon>
        <taxon>Placobranchoidea</taxon>
        <taxon>Plakobranchidae</taxon>
        <taxon>Elysia</taxon>
    </lineage>
</organism>